<organism evidence="10 11">
    <name type="scientific">Brachybacterium faecium (strain ATCC 43885 / DSM 4810 / JCM 11609 / LMG 19847 / NBRC 14762 / NCIMB 9860 / 6-10)</name>
    <dbReference type="NCBI Taxonomy" id="446465"/>
    <lineage>
        <taxon>Bacteria</taxon>
        <taxon>Bacillati</taxon>
        <taxon>Actinomycetota</taxon>
        <taxon>Actinomycetes</taxon>
        <taxon>Micrococcales</taxon>
        <taxon>Dermabacteraceae</taxon>
        <taxon>Brachybacterium</taxon>
    </lineage>
</organism>
<dbReference type="STRING" id="446465.Bfae_29880"/>
<dbReference type="InterPro" id="IPR000515">
    <property type="entry name" value="MetI-like"/>
</dbReference>
<dbReference type="EMBL" id="CP001643">
    <property type="protein sequence ID" value="ACU86749.1"/>
    <property type="molecule type" value="Genomic_DNA"/>
</dbReference>
<keyword evidence="4 7" id="KW-0812">Transmembrane</keyword>
<comment type="subcellular location">
    <subcellularLocation>
        <location evidence="1 7">Cell membrane</location>
        <topology evidence="1 7">Multi-pass membrane protein</topology>
    </subcellularLocation>
</comment>
<feature type="transmembrane region" description="Helical" evidence="7">
    <location>
        <begin position="29"/>
        <end position="58"/>
    </location>
</feature>
<evidence type="ECO:0000313" key="10">
    <source>
        <dbReference type="EMBL" id="ACU86749.1"/>
    </source>
</evidence>
<reference evidence="10 11" key="1">
    <citation type="journal article" date="2009" name="Stand. Genomic Sci.">
        <title>Complete genome sequence of Brachybacterium faecium type strain (Schefferle 6-10).</title>
        <authorList>
            <person name="Lapidus A."/>
            <person name="Pukall R."/>
            <person name="Labuttii K."/>
            <person name="Copeland A."/>
            <person name="Del Rio T.G."/>
            <person name="Nolan M."/>
            <person name="Chen F."/>
            <person name="Lucas S."/>
            <person name="Tice H."/>
            <person name="Cheng J.F."/>
            <person name="Bruce D."/>
            <person name="Goodwin L."/>
            <person name="Pitluck S."/>
            <person name="Rohde M."/>
            <person name="Goker M."/>
            <person name="Pati A."/>
            <person name="Ivanova N."/>
            <person name="Mavrommatis K."/>
            <person name="Chen A."/>
            <person name="Palaniappan K."/>
            <person name="D'haeseleer P."/>
            <person name="Chain P."/>
            <person name="Bristow J."/>
            <person name="Eisen J.A."/>
            <person name="Markowitz V."/>
            <person name="Hugenholtz P."/>
            <person name="Kyrpides N.C."/>
            <person name="Klenk H.P."/>
        </authorList>
    </citation>
    <scope>NUCLEOTIDE SEQUENCE [LARGE SCALE GENOMIC DNA]</scope>
    <source>
        <strain evidence="11">ATCC 43885 / DSM 4810 / JCM 11609 / LMG 19847 / NBRC 14762 / NCIMB 9860 / 6-10</strain>
    </source>
</reference>
<proteinExistence type="inferred from homology"/>
<evidence type="ECO:0000256" key="6">
    <source>
        <dbReference type="ARBA" id="ARBA00023136"/>
    </source>
</evidence>
<dbReference type="PATRIC" id="fig|446465.5.peg.2954"/>
<accession>C7MA79</accession>
<keyword evidence="3" id="KW-1003">Cell membrane</keyword>
<dbReference type="Proteomes" id="UP000001919">
    <property type="component" value="Chromosome"/>
</dbReference>
<evidence type="ECO:0000256" key="3">
    <source>
        <dbReference type="ARBA" id="ARBA00022475"/>
    </source>
</evidence>
<evidence type="ECO:0000256" key="1">
    <source>
        <dbReference type="ARBA" id="ARBA00004651"/>
    </source>
</evidence>
<dbReference type="AlphaFoldDB" id="C7MA79"/>
<dbReference type="OrthoDB" id="3524874at2"/>
<gene>
    <name evidence="10" type="ordered locus">Bfae_29880</name>
</gene>
<dbReference type="PROSITE" id="PS50928">
    <property type="entry name" value="ABC_TM1"/>
    <property type="match status" value="1"/>
</dbReference>
<dbReference type="SUPFAM" id="SSF161098">
    <property type="entry name" value="MetI-like"/>
    <property type="match status" value="1"/>
</dbReference>
<feature type="transmembrane region" description="Helical" evidence="7">
    <location>
        <begin position="96"/>
        <end position="125"/>
    </location>
</feature>
<feature type="transmembrane region" description="Helical" evidence="7">
    <location>
        <begin position="207"/>
        <end position="229"/>
    </location>
</feature>
<dbReference type="KEGG" id="bfa:Bfae_29880"/>
<feature type="transmembrane region" description="Helical" evidence="7">
    <location>
        <begin position="132"/>
        <end position="153"/>
    </location>
</feature>
<evidence type="ECO:0000256" key="4">
    <source>
        <dbReference type="ARBA" id="ARBA00022692"/>
    </source>
</evidence>
<feature type="transmembrane region" description="Helical" evidence="7">
    <location>
        <begin position="165"/>
        <end position="186"/>
    </location>
</feature>
<dbReference type="PANTHER" id="PTHR43744">
    <property type="entry name" value="ABC TRANSPORTER PERMEASE PROTEIN MG189-RELATED-RELATED"/>
    <property type="match status" value="1"/>
</dbReference>
<evidence type="ECO:0000256" key="2">
    <source>
        <dbReference type="ARBA" id="ARBA00022448"/>
    </source>
</evidence>
<evidence type="ECO:0000259" key="9">
    <source>
        <dbReference type="PROSITE" id="PS50928"/>
    </source>
</evidence>
<dbReference type="HOGENOM" id="CLU_016047_1_1_11"/>
<feature type="transmembrane region" description="Helical" evidence="7">
    <location>
        <begin position="266"/>
        <end position="289"/>
    </location>
</feature>
<feature type="domain" description="ABC transmembrane type-1" evidence="9">
    <location>
        <begin position="97"/>
        <end position="289"/>
    </location>
</feature>
<keyword evidence="6 7" id="KW-0472">Membrane</keyword>
<dbReference type="eggNOG" id="COG0395">
    <property type="taxonomic scope" value="Bacteria"/>
</dbReference>
<dbReference type="Pfam" id="PF00528">
    <property type="entry name" value="BPD_transp_1"/>
    <property type="match status" value="1"/>
</dbReference>
<sequence>MSAPTLPGPGQTAPERPARRRDNGPFSRANLWATLTGGYLPLLVATLVMVLPLLWMVISSFKSPHEILSTDLVVLPADPSLSNYEQAWNSVPIPRFFLNSVIVTTIGSSIKVLLAVFTAYALVFVRFPFKRVIFVLILVALMVPPQVSILPNYVLIAGLGGVNTYWGIILPGLGTAFGTFLLRQFFLTIPPAMLEAAELDGAGHLRTLFSVVVPISVPTLATVALVTIVTEWNDYIWPLIITSEASRMTLPVGLTALNNSEGNTGAGWGILMAGTVLVIAPVLLVFAMLQRHIVSGLTQGSVTG</sequence>
<dbReference type="PANTHER" id="PTHR43744:SF13">
    <property type="entry name" value="SN-GLYCEROL-3-PHOSPHATE TRANSPORT INTEGRAL MEMBRANE PROTEIN ABC TRANSPORTER UGPE-RELATED"/>
    <property type="match status" value="1"/>
</dbReference>
<dbReference type="GO" id="GO:0005886">
    <property type="term" value="C:plasma membrane"/>
    <property type="evidence" value="ECO:0007669"/>
    <property type="project" value="UniProtKB-SubCell"/>
</dbReference>
<evidence type="ECO:0000256" key="5">
    <source>
        <dbReference type="ARBA" id="ARBA00022989"/>
    </source>
</evidence>
<protein>
    <submittedName>
        <fullName evidence="10">Carbohydrate ABC transporter membrane protein</fullName>
    </submittedName>
</protein>
<evidence type="ECO:0000256" key="8">
    <source>
        <dbReference type="SAM" id="MobiDB-lite"/>
    </source>
</evidence>
<dbReference type="InterPro" id="IPR035906">
    <property type="entry name" value="MetI-like_sf"/>
</dbReference>
<evidence type="ECO:0000256" key="7">
    <source>
        <dbReference type="RuleBase" id="RU363032"/>
    </source>
</evidence>
<keyword evidence="2 7" id="KW-0813">Transport</keyword>
<keyword evidence="11" id="KW-1185">Reference proteome</keyword>
<comment type="similarity">
    <text evidence="7">Belongs to the binding-protein-dependent transport system permease family.</text>
</comment>
<dbReference type="GO" id="GO:0055085">
    <property type="term" value="P:transmembrane transport"/>
    <property type="evidence" value="ECO:0007669"/>
    <property type="project" value="InterPro"/>
</dbReference>
<dbReference type="CDD" id="cd06261">
    <property type="entry name" value="TM_PBP2"/>
    <property type="match status" value="1"/>
</dbReference>
<feature type="region of interest" description="Disordered" evidence="8">
    <location>
        <begin position="1"/>
        <end position="23"/>
    </location>
</feature>
<keyword evidence="5 7" id="KW-1133">Transmembrane helix</keyword>
<name>C7MA79_BRAFD</name>
<evidence type="ECO:0000313" key="11">
    <source>
        <dbReference type="Proteomes" id="UP000001919"/>
    </source>
</evidence>
<dbReference type="Gene3D" id="1.10.3720.10">
    <property type="entry name" value="MetI-like"/>
    <property type="match status" value="1"/>
</dbReference>